<dbReference type="RefSeq" id="WP_208857390.1">
    <property type="nucleotide sequence ID" value="NZ_MLJJ01000005.1"/>
</dbReference>
<gene>
    <name evidence="2" type="ORF">HA46_04005</name>
</gene>
<dbReference type="EMBL" id="MLJJ01000005">
    <property type="protein sequence ID" value="ORN02324.1"/>
    <property type="molecule type" value="Genomic_DNA"/>
</dbReference>
<sequence>MNILHLLFGIIFLFSQQAMAKEIDIYLIRHGQTMFNLTGQVQGWSDSPLTEKGIFQAKAAGRGVAKVAFTTAFSSDAGRARKTAQLILAENKTASKPPVVELAALREWGYGGFEGKDDAELWQPLFDSKQVEFRKDWSTWERFTSLMSDREIADAIARNDKTGMAEDYAHITARLREGINQVIKETDARGGGNSLVVSHGSAIPTILALFTPEQYHGESIGNASLTILHYSDGIFTLKTAGDTRYLEEQK</sequence>
<evidence type="ECO:0000256" key="1">
    <source>
        <dbReference type="ARBA" id="ARBA00022801"/>
    </source>
</evidence>
<name>A0ABX3UVG7_9GAMM</name>
<dbReference type="CDD" id="cd07067">
    <property type="entry name" value="HP_PGM_like"/>
    <property type="match status" value="1"/>
</dbReference>
<dbReference type="PANTHER" id="PTHR46517:SF1">
    <property type="entry name" value="FRUCTOSE-2,6-BISPHOSPHATASE TIGAR"/>
    <property type="match status" value="1"/>
</dbReference>
<reference evidence="2 3" key="1">
    <citation type="journal article" date="2017" name="Antonie Van Leeuwenhoek">
        <title>Phylogenomic resolution of the bacterial genus Pantoea and its relationship with Erwinia and Tatumella.</title>
        <authorList>
            <person name="Palmer M."/>
            <person name="Steenkamp E.T."/>
            <person name="Coetzee M.P."/>
            <person name="Chan W.Y."/>
            <person name="van Zyl E."/>
            <person name="De Maayer P."/>
            <person name="Coutinho T.A."/>
            <person name="Blom J."/>
            <person name="Smits T.H."/>
            <person name="Duffy B."/>
            <person name="Venter S.N."/>
        </authorList>
    </citation>
    <scope>NUCLEOTIDE SEQUENCE [LARGE SCALE GENOMIC DNA]</scope>
    <source>
        <strain evidence="2 3">LMG 5345</strain>
    </source>
</reference>
<dbReference type="PROSITE" id="PS00175">
    <property type="entry name" value="PG_MUTASE"/>
    <property type="match status" value="1"/>
</dbReference>
<organism evidence="2 3">
    <name type="scientific">Pantoea septica</name>
    <dbReference type="NCBI Taxonomy" id="472695"/>
    <lineage>
        <taxon>Bacteria</taxon>
        <taxon>Pseudomonadati</taxon>
        <taxon>Pseudomonadota</taxon>
        <taxon>Gammaproteobacteria</taxon>
        <taxon>Enterobacterales</taxon>
        <taxon>Erwiniaceae</taxon>
        <taxon>Pantoea</taxon>
    </lineage>
</organism>
<dbReference type="InterPro" id="IPR001345">
    <property type="entry name" value="PG/BPGM_mutase_AS"/>
</dbReference>
<dbReference type="SMART" id="SM00855">
    <property type="entry name" value="PGAM"/>
    <property type="match status" value="1"/>
</dbReference>
<accession>A0ABX3UVG7</accession>
<dbReference type="InterPro" id="IPR013078">
    <property type="entry name" value="His_Pase_superF_clade-1"/>
</dbReference>
<proteinExistence type="predicted"/>
<evidence type="ECO:0000313" key="3">
    <source>
        <dbReference type="Proteomes" id="UP000193785"/>
    </source>
</evidence>
<dbReference type="Pfam" id="PF00300">
    <property type="entry name" value="His_Phos_1"/>
    <property type="match status" value="1"/>
</dbReference>
<keyword evidence="1" id="KW-0378">Hydrolase</keyword>
<dbReference type="Proteomes" id="UP000193785">
    <property type="component" value="Unassembled WGS sequence"/>
</dbReference>
<evidence type="ECO:0000313" key="2">
    <source>
        <dbReference type="EMBL" id="ORN02324.1"/>
    </source>
</evidence>
<comment type="caution">
    <text evidence="2">The sequence shown here is derived from an EMBL/GenBank/DDBJ whole genome shotgun (WGS) entry which is preliminary data.</text>
</comment>
<dbReference type="Gene3D" id="3.40.50.1240">
    <property type="entry name" value="Phosphoglycerate mutase-like"/>
    <property type="match status" value="1"/>
</dbReference>
<dbReference type="InterPro" id="IPR051695">
    <property type="entry name" value="Phosphoglycerate_Mutase"/>
</dbReference>
<dbReference type="SUPFAM" id="SSF53254">
    <property type="entry name" value="Phosphoglycerate mutase-like"/>
    <property type="match status" value="1"/>
</dbReference>
<dbReference type="PANTHER" id="PTHR46517">
    <property type="entry name" value="FRUCTOSE-2,6-BISPHOSPHATASE TIGAR"/>
    <property type="match status" value="1"/>
</dbReference>
<protein>
    <submittedName>
        <fullName evidence="2">Histidine phosphatase family protein</fullName>
    </submittedName>
</protein>
<dbReference type="InterPro" id="IPR029033">
    <property type="entry name" value="His_PPase_superfam"/>
</dbReference>
<keyword evidence="3" id="KW-1185">Reference proteome</keyword>